<dbReference type="AlphaFoldDB" id="A0A8H4ANV1"/>
<proteinExistence type="predicted"/>
<accession>A0A8H4ANV1</accession>
<name>A0A8H4ANV1_GIGMA</name>
<gene>
    <name evidence="1" type="ORF">F8M41_017105</name>
</gene>
<comment type="caution">
    <text evidence="1">The sequence shown here is derived from an EMBL/GenBank/DDBJ whole genome shotgun (WGS) entry which is preliminary data.</text>
</comment>
<reference evidence="1 2" key="1">
    <citation type="journal article" date="2019" name="Environ. Microbiol.">
        <title>At the nexus of three kingdoms: the genome of the mycorrhizal fungus Gigaspora margarita provides insights into plant, endobacterial and fungal interactions.</title>
        <authorList>
            <person name="Venice F."/>
            <person name="Ghignone S."/>
            <person name="Salvioli di Fossalunga A."/>
            <person name="Amselem J."/>
            <person name="Novero M."/>
            <person name="Xianan X."/>
            <person name="Sedzielewska Toro K."/>
            <person name="Morin E."/>
            <person name="Lipzen A."/>
            <person name="Grigoriev I.V."/>
            <person name="Henrissat B."/>
            <person name="Martin F.M."/>
            <person name="Bonfante P."/>
        </authorList>
    </citation>
    <scope>NUCLEOTIDE SEQUENCE [LARGE SCALE GENOMIC DNA]</scope>
    <source>
        <strain evidence="1 2">BEG34</strain>
    </source>
</reference>
<protein>
    <submittedName>
        <fullName evidence="1">Uncharacterized protein</fullName>
    </submittedName>
</protein>
<keyword evidence="2" id="KW-1185">Reference proteome</keyword>
<organism evidence="1 2">
    <name type="scientific">Gigaspora margarita</name>
    <dbReference type="NCBI Taxonomy" id="4874"/>
    <lineage>
        <taxon>Eukaryota</taxon>
        <taxon>Fungi</taxon>
        <taxon>Fungi incertae sedis</taxon>
        <taxon>Mucoromycota</taxon>
        <taxon>Glomeromycotina</taxon>
        <taxon>Glomeromycetes</taxon>
        <taxon>Diversisporales</taxon>
        <taxon>Gigasporaceae</taxon>
        <taxon>Gigaspora</taxon>
    </lineage>
</organism>
<dbReference type="Proteomes" id="UP000439903">
    <property type="component" value="Unassembled WGS sequence"/>
</dbReference>
<sequence>MSINNGNNEAFMIYKVFENNLLLAEDKFLNDLCNLFKYAEEKNMLYDIFHFLKNSESFKKNITIKSFIIYLMGTKLYNKRTASNLEIEYAISLIKESADFGCVYAKNFLEFFLNPNPVDYMIKEIIS</sequence>
<dbReference type="OrthoDB" id="2399738at2759"/>
<dbReference type="EMBL" id="WTPW01000387">
    <property type="protein sequence ID" value="KAF0516441.1"/>
    <property type="molecule type" value="Genomic_DNA"/>
</dbReference>
<evidence type="ECO:0000313" key="2">
    <source>
        <dbReference type="Proteomes" id="UP000439903"/>
    </source>
</evidence>
<evidence type="ECO:0000313" key="1">
    <source>
        <dbReference type="EMBL" id="KAF0516441.1"/>
    </source>
</evidence>